<dbReference type="EMBL" id="AGNL01018891">
    <property type="protein sequence ID" value="EJK62420.1"/>
    <property type="molecule type" value="Genomic_DNA"/>
</dbReference>
<feature type="region of interest" description="Disordered" evidence="1">
    <location>
        <begin position="112"/>
        <end position="184"/>
    </location>
</feature>
<comment type="caution">
    <text evidence="2">The sequence shown here is derived from an EMBL/GenBank/DDBJ whole genome shotgun (WGS) entry which is preliminary data.</text>
</comment>
<feature type="non-terminal residue" evidence="2">
    <location>
        <position position="267"/>
    </location>
</feature>
<evidence type="ECO:0000313" key="3">
    <source>
        <dbReference type="Proteomes" id="UP000266841"/>
    </source>
</evidence>
<dbReference type="AlphaFoldDB" id="K0SAU6"/>
<proteinExistence type="predicted"/>
<gene>
    <name evidence="2" type="ORF">THAOC_16965</name>
</gene>
<keyword evidence="3" id="KW-1185">Reference proteome</keyword>
<protein>
    <recommendedName>
        <fullName evidence="4">Stc1 domain-containing protein</fullName>
    </recommendedName>
</protein>
<feature type="compositionally biased region" description="Gly residues" evidence="1">
    <location>
        <begin position="154"/>
        <end position="170"/>
    </location>
</feature>
<evidence type="ECO:0000256" key="1">
    <source>
        <dbReference type="SAM" id="MobiDB-lite"/>
    </source>
</evidence>
<organism evidence="2 3">
    <name type="scientific">Thalassiosira oceanica</name>
    <name type="common">Marine diatom</name>
    <dbReference type="NCBI Taxonomy" id="159749"/>
    <lineage>
        <taxon>Eukaryota</taxon>
        <taxon>Sar</taxon>
        <taxon>Stramenopiles</taxon>
        <taxon>Ochrophyta</taxon>
        <taxon>Bacillariophyta</taxon>
        <taxon>Coscinodiscophyceae</taxon>
        <taxon>Thalassiosirophycidae</taxon>
        <taxon>Thalassiosirales</taxon>
        <taxon>Thalassiosiraceae</taxon>
        <taxon>Thalassiosira</taxon>
    </lineage>
</organism>
<name>K0SAU6_THAOC</name>
<dbReference type="Proteomes" id="UP000266841">
    <property type="component" value="Unassembled WGS sequence"/>
</dbReference>
<accession>K0SAU6</accession>
<sequence length="267" mass="27840">MDAKATSAWIPPGENEVHKLQEKIKEEYHSKRAAASSNSPETCFACQQLLIGGKKLARVALLASSPFSCLDESTNQDGTRVINYICKDCMREACAKKFGDVDVGAAVGQGLGCQGGQGDSRSAKRFRTADSSSLQSPGRAGGGDEGQGDHGHGSQEGCGGDDGGDGGGHSSGESTHFSTSVLEKQSPKDAMLMNGQASSKLAVLDAGVPVFAWQMAKAFGPPGKMAKDLNSPDKWPRTLALLAKMAKDFGSLANGQGFRVSWQNGQG</sequence>
<evidence type="ECO:0008006" key="4">
    <source>
        <dbReference type="Google" id="ProtNLM"/>
    </source>
</evidence>
<reference evidence="2 3" key="1">
    <citation type="journal article" date="2012" name="Genome Biol.">
        <title>Genome and low-iron response of an oceanic diatom adapted to chronic iron limitation.</title>
        <authorList>
            <person name="Lommer M."/>
            <person name="Specht M."/>
            <person name="Roy A.S."/>
            <person name="Kraemer L."/>
            <person name="Andreson R."/>
            <person name="Gutowska M.A."/>
            <person name="Wolf J."/>
            <person name="Bergner S.V."/>
            <person name="Schilhabel M.B."/>
            <person name="Klostermeier U.C."/>
            <person name="Beiko R.G."/>
            <person name="Rosenstiel P."/>
            <person name="Hippler M."/>
            <person name="Laroche J."/>
        </authorList>
    </citation>
    <scope>NUCLEOTIDE SEQUENCE [LARGE SCALE GENOMIC DNA]</scope>
    <source>
        <strain evidence="2 3">CCMP1005</strain>
    </source>
</reference>
<evidence type="ECO:0000313" key="2">
    <source>
        <dbReference type="EMBL" id="EJK62420.1"/>
    </source>
</evidence>